<dbReference type="EMBL" id="JABAIV010000001">
    <property type="protein sequence ID" value="NNG22335.1"/>
    <property type="molecule type" value="Genomic_DNA"/>
</dbReference>
<organism evidence="8 9">
    <name type="scientific">Telluria aromaticivorans</name>
    <dbReference type="NCBI Taxonomy" id="2725995"/>
    <lineage>
        <taxon>Bacteria</taxon>
        <taxon>Pseudomonadati</taxon>
        <taxon>Pseudomonadota</taxon>
        <taxon>Betaproteobacteria</taxon>
        <taxon>Burkholderiales</taxon>
        <taxon>Oxalobacteraceae</taxon>
        <taxon>Telluria group</taxon>
        <taxon>Telluria</taxon>
    </lineage>
</organism>
<keyword evidence="9" id="KW-1185">Reference proteome</keyword>
<dbReference type="InterPro" id="IPR030665">
    <property type="entry name" value="KaiC"/>
</dbReference>
<evidence type="ECO:0000313" key="9">
    <source>
        <dbReference type="Proteomes" id="UP000533905"/>
    </source>
</evidence>
<keyword evidence="4" id="KW-0677">Repeat</keyword>
<dbReference type="SUPFAM" id="SSF52540">
    <property type="entry name" value="P-loop containing nucleoside triphosphate hydrolases"/>
    <property type="match status" value="2"/>
</dbReference>
<dbReference type="AlphaFoldDB" id="A0A7Y2JWK9"/>
<dbReference type="GO" id="GO:0005524">
    <property type="term" value="F:ATP binding"/>
    <property type="evidence" value="ECO:0007669"/>
    <property type="project" value="InterPro"/>
</dbReference>
<keyword evidence="5" id="KW-0418">Kinase</keyword>
<keyword evidence="6" id="KW-0378">Hydrolase</keyword>
<dbReference type="PANTHER" id="PTHR42926">
    <property type="match status" value="1"/>
</dbReference>
<protein>
    <recommendedName>
        <fullName evidence="1">non-specific serine/threonine protein kinase</fullName>
        <ecNumber evidence="1">2.7.11.1</ecNumber>
    </recommendedName>
</protein>
<sequence length="487" mass="52962">MFKNIENDTPHRSQPLLQTGVAGLDAVLGGGLPAGHLYLIQGLAGRGKTTLACQIGFNHAHQGKKVVVMTLLGESHAKMINHFSNFSFFDEGLVGKEIIFFSAYASLVKGGLGELLQLIVATLSEERPHILIIDGFRSIRNSSATDLALAEFMHSLNSLVSSMACTTFLLSPVEGNITDIENTLVDGVIELGQFSQGLNVIRELQVFKIRGAKQLLGKHVFDMGSEGVRVYPRFEAMATHAQAPPAATGRLSVGIPSWDERIGGGVVAGSITCLLGSPGVGKTMMGLHFIGAGLANNESCLIVGFHESPETLVHKARKISIELQPHVDSGKLQMMWQLPLEILVDDLATRILDCIRTHKVKRLFIDGMEGLDNLIMHPERSRAFFVALSNELRRQGVTVYVTEQLHYFKKGAPAAEASSSMLYENIMLLEYFAVGDINHRRISVMKLRENEYDGANRIMTISGEGMAVGGLTSQANFNEPEPDANVG</sequence>
<dbReference type="Gene3D" id="3.40.50.300">
    <property type="entry name" value="P-loop containing nucleotide triphosphate hydrolases"/>
    <property type="match status" value="2"/>
</dbReference>
<dbReference type="GO" id="GO:0004674">
    <property type="term" value="F:protein serine/threonine kinase activity"/>
    <property type="evidence" value="ECO:0007669"/>
    <property type="project" value="UniProtKB-EC"/>
</dbReference>
<dbReference type="PANTHER" id="PTHR42926:SF1">
    <property type="entry name" value="CIRCADIAN CLOCK OSCILLATOR PROTEIN KAIC 1"/>
    <property type="match status" value="1"/>
</dbReference>
<dbReference type="InterPro" id="IPR010624">
    <property type="entry name" value="KaiC_dom"/>
</dbReference>
<reference evidence="8 9" key="1">
    <citation type="submission" date="2020-04" db="EMBL/GenBank/DDBJ databases">
        <title>Massilia sp. nov., a cold adapted bacteria isolated from Arctic soil.</title>
        <authorList>
            <person name="Son J."/>
            <person name="Ka J.-O."/>
        </authorList>
    </citation>
    <scope>NUCLEOTIDE SEQUENCE [LARGE SCALE GENOMIC DNA]</scope>
    <source>
        <strain evidence="8 9">ML15P13</strain>
    </source>
</reference>
<dbReference type="EC" id="2.7.11.1" evidence="1"/>
<evidence type="ECO:0000259" key="7">
    <source>
        <dbReference type="PROSITE" id="PS51146"/>
    </source>
</evidence>
<evidence type="ECO:0000256" key="4">
    <source>
        <dbReference type="ARBA" id="ARBA00022737"/>
    </source>
</evidence>
<comment type="caution">
    <text evidence="8">The sequence shown here is derived from an EMBL/GenBank/DDBJ whole genome shotgun (WGS) entry which is preliminary data.</text>
</comment>
<dbReference type="InterPro" id="IPR027417">
    <property type="entry name" value="P-loop_NTPase"/>
</dbReference>
<dbReference type="Proteomes" id="UP000533905">
    <property type="component" value="Unassembled WGS sequence"/>
</dbReference>
<evidence type="ECO:0000256" key="1">
    <source>
        <dbReference type="ARBA" id="ARBA00012513"/>
    </source>
</evidence>
<feature type="domain" description="KaiC" evidence="7">
    <location>
        <begin position="249"/>
        <end position="487"/>
    </location>
</feature>
<evidence type="ECO:0000256" key="3">
    <source>
        <dbReference type="ARBA" id="ARBA00022679"/>
    </source>
</evidence>
<dbReference type="Pfam" id="PF06745">
    <property type="entry name" value="ATPase"/>
    <property type="match status" value="2"/>
</dbReference>
<name>A0A7Y2JWK9_9BURK</name>
<accession>A0A7Y2JWK9</accession>
<dbReference type="GO" id="GO:0016787">
    <property type="term" value="F:hydrolase activity"/>
    <property type="evidence" value="ECO:0007669"/>
    <property type="project" value="UniProtKB-KW"/>
</dbReference>
<evidence type="ECO:0000256" key="2">
    <source>
        <dbReference type="ARBA" id="ARBA00022553"/>
    </source>
</evidence>
<keyword evidence="2" id="KW-0597">Phosphoprotein</keyword>
<evidence type="ECO:0000256" key="5">
    <source>
        <dbReference type="ARBA" id="ARBA00022777"/>
    </source>
</evidence>
<gene>
    <name evidence="8" type="ORF">HGB41_04890</name>
</gene>
<evidence type="ECO:0000313" key="8">
    <source>
        <dbReference type="EMBL" id="NNG22335.1"/>
    </source>
</evidence>
<dbReference type="InterPro" id="IPR014774">
    <property type="entry name" value="KaiC-like_dom"/>
</dbReference>
<proteinExistence type="predicted"/>
<dbReference type="PROSITE" id="PS51146">
    <property type="entry name" value="KAIC"/>
    <property type="match status" value="1"/>
</dbReference>
<evidence type="ECO:0000256" key="6">
    <source>
        <dbReference type="ARBA" id="ARBA00022801"/>
    </source>
</evidence>
<keyword evidence="3" id="KW-0808">Transferase</keyword>
<dbReference type="PIRSF" id="PIRSF039117">
    <property type="entry name" value="KaiC"/>
    <property type="match status" value="1"/>
</dbReference>
<dbReference type="InterPro" id="IPR051347">
    <property type="entry name" value="Circadian_clock_KaiC-rel"/>
</dbReference>